<dbReference type="Pfam" id="PF14542">
    <property type="entry name" value="Acetyltransf_CG"/>
    <property type="match status" value="1"/>
</dbReference>
<evidence type="ECO:0000313" key="3">
    <source>
        <dbReference type="Proteomes" id="UP001209654"/>
    </source>
</evidence>
<dbReference type="EMBL" id="BRVS01000037">
    <property type="protein sequence ID" value="GLB69476.1"/>
    <property type="molecule type" value="Genomic_DNA"/>
</dbReference>
<dbReference type="Proteomes" id="UP001209654">
    <property type="component" value="Unassembled WGS sequence"/>
</dbReference>
<reference evidence="2 3" key="1">
    <citation type="journal article" date="2023" name="Int. J. Syst. Evol. Microbiol.">
        <title>Arthrobacter mangrovi sp. nov., an actinobacterium isolated from the rhizosphere of a mangrove.</title>
        <authorList>
            <person name="Hamada M."/>
            <person name="Saitou S."/>
            <person name="Enomoto N."/>
            <person name="Nanri K."/>
            <person name="Hidaka K."/>
            <person name="Miura T."/>
            <person name="Tamura T."/>
        </authorList>
    </citation>
    <scope>NUCLEOTIDE SEQUENCE [LARGE SCALE GENOMIC DNA]</scope>
    <source>
        <strain evidence="2 3">NBRC 112813</strain>
    </source>
</reference>
<evidence type="ECO:0000259" key="1">
    <source>
        <dbReference type="PROSITE" id="PS51729"/>
    </source>
</evidence>
<keyword evidence="3" id="KW-1185">Reference proteome</keyword>
<evidence type="ECO:0000313" key="2">
    <source>
        <dbReference type="EMBL" id="GLB69476.1"/>
    </source>
</evidence>
<dbReference type="RefSeq" id="WP_264797572.1">
    <property type="nucleotide sequence ID" value="NZ_BRVS01000037.1"/>
</dbReference>
<dbReference type="Gene3D" id="3.40.630.30">
    <property type="match status" value="1"/>
</dbReference>
<comment type="caution">
    <text evidence="2">The sequence shown here is derived from an EMBL/GenBank/DDBJ whole genome shotgun (WGS) entry which is preliminary data.</text>
</comment>
<proteinExistence type="predicted"/>
<dbReference type="SUPFAM" id="SSF55729">
    <property type="entry name" value="Acyl-CoA N-acyltransferases (Nat)"/>
    <property type="match status" value="1"/>
</dbReference>
<organism evidence="2 3">
    <name type="scientific">Arthrobacter mangrovi</name>
    <dbReference type="NCBI Taxonomy" id="2966350"/>
    <lineage>
        <taxon>Bacteria</taxon>
        <taxon>Bacillati</taxon>
        <taxon>Actinomycetota</taxon>
        <taxon>Actinomycetes</taxon>
        <taxon>Micrococcales</taxon>
        <taxon>Micrococcaceae</taxon>
        <taxon>Arthrobacter</taxon>
    </lineage>
</organism>
<dbReference type="InterPro" id="IPR016181">
    <property type="entry name" value="Acyl_CoA_acyltransferase"/>
</dbReference>
<name>A0ABQ5MZS3_9MICC</name>
<accession>A0ABQ5MZS3</accession>
<protein>
    <recommendedName>
        <fullName evidence="1">N-acetyltransferase domain-containing protein</fullName>
    </recommendedName>
</protein>
<dbReference type="InterPro" id="IPR031165">
    <property type="entry name" value="GNAT_YJDJ"/>
</dbReference>
<sequence length="109" mass="12583">MQTVHDNPADSEFDMYIDGEIAGWVRYRVEGSEIWMLYTAIARAFHDRVLADPLIQTALDDAHRRRIGVVPFCPLVRQYMRLHPQYLGLIPADRSSLFQPRRPLETAAS</sequence>
<dbReference type="PROSITE" id="PS51729">
    <property type="entry name" value="GNAT_YJDJ"/>
    <property type="match status" value="1"/>
</dbReference>
<feature type="domain" description="N-acetyltransferase" evidence="1">
    <location>
        <begin position="5"/>
        <end position="91"/>
    </location>
</feature>
<gene>
    <name evidence="2" type="ORF">AHIS1636_39210</name>
</gene>